<keyword evidence="6 7" id="KW-0472">Membrane</keyword>
<feature type="transmembrane region" description="Helical" evidence="7">
    <location>
        <begin position="123"/>
        <end position="142"/>
    </location>
</feature>
<keyword evidence="5 7" id="KW-1133">Transmembrane helix</keyword>
<keyword evidence="9" id="KW-1185">Reference proteome</keyword>
<keyword evidence="4 7" id="KW-0812">Transmembrane</keyword>
<accession>A0A1V4HUT0</accession>
<dbReference type="PANTHER" id="PTHR33452">
    <property type="entry name" value="OXIDOREDUCTASE CATD-RELATED"/>
    <property type="match status" value="1"/>
</dbReference>
<evidence type="ECO:0000256" key="6">
    <source>
        <dbReference type="ARBA" id="ARBA00023136"/>
    </source>
</evidence>
<feature type="transmembrane region" description="Helical" evidence="7">
    <location>
        <begin position="61"/>
        <end position="82"/>
    </location>
</feature>
<dbReference type="AlphaFoldDB" id="A0A1V4HUT0"/>
<evidence type="ECO:0000313" key="9">
    <source>
        <dbReference type="Proteomes" id="UP000189940"/>
    </source>
</evidence>
<evidence type="ECO:0000256" key="2">
    <source>
        <dbReference type="ARBA" id="ARBA00006679"/>
    </source>
</evidence>
<dbReference type="RefSeq" id="WP_079448463.1">
    <property type="nucleotide sequence ID" value="NZ_MWPQ01000073.1"/>
</dbReference>
<dbReference type="InterPro" id="IPR051907">
    <property type="entry name" value="DoxX-like_oxidoreductase"/>
</dbReference>
<organism evidence="8 9">
    <name type="scientific">Nitrobacter vulgaris</name>
    <dbReference type="NCBI Taxonomy" id="29421"/>
    <lineage>
        <taxon>Bacteria</taxon>
        <taxon>Pseudomonadati</taxon>
        <taxon>Pseudomonadota</taxon>
        <taxon>Alphaproteobacteria</taxon>
        <taxon>Hyphomicrobiales</taxon>
        <taxon>Nitrobacteraceae</taxon>
        <taxon>Nitrobacter</taxon>
    </lineage>
</organism>
<feature type="transmembrane region" description="Helical" evidence="7">
    <location>
        <begin position="21"/>
        <end position="41"/>
    </location>
</feature>
<proteinExistence type="inferred from homology"/>
<dbReference type="EMBL" id="MWPQ01000073">
    <property type="protein sequence ID" value="OPH81320.1"/>
    <property type="molecule type" value="Genomic_DNA"/>
</dbReference>
<evidence type="ECO:0000256" key="3">
    <source>
        <dbReference type="ARBA" id="ARBA00022475"/>
    </source>
</evidence>
<dbReference type="GO" id="GO:0005886">
    <property type="term" value="C:plasma membrane"/>
    <property type="evidence" value="ECO:0007669"/>
    <property type="project" value="UniProtKB-SubCell"/>
</dbReference>
<comment type="similarity">
    <text evidence="2">Belongs to the DoxX family.</text>
</comment>
<keyword evidence="3" id="KW-1003">Cell membrane</keyword>
<gene>
    <name evidence="8" type="ORF">B2M20_18395</name>
</gene>
<evidence type="ECO:0000256" key="1">
    <source>
        <dbReference type="ARBA" id="ARBA00004651"/>
    </source>
</evidence>
<protein>
    <submittedName>
        <fullName evidence="8">LysR family transcriptional regulator</fullName>
    </submittedName>
</protein>
<dbReference type="InterPro" id="IPR032808">
    <property type="entry name" value="DoxX"/>
</dbReference>
<evidence type="ECO:0000256" key="5">
    <source>
        <dbReference type="ARBA" id="ARBA00022989"/>
    </source>
</evidence>
<comment type="caution">
    <text evidence="8">The sequence shown here is derived from an EMBL/GenBank/DDBJ whole genome shotgun (WGS) entry which is preliminary data.</text>
</comment>
<reference evidence="8 9" key="1">
    <citation type="submission" date="2017-02" db="EMBL/GenBank/DDBJ databases">
        <title>Genome sequence of the nitrite-oxidizing bacterium Nitrobacter vulgaris strain Ab1.</title>
        <authorList>
            <person name="Mellbye B.L."/>
            <person name="Davis E.W."/>
            <person name="Spieck E."/>
            <person name="Chang J.H."/>
            <person name="Bottomley P.J."/>
            <person name="Sayavedra-Soto L.A."/>
        </authorList>
    </citation>
    <scope>NUCLEOTIDE SEQUENCE [LARGE SCALE GENOMIC DNA]</scope>
    <source>
        <strain evidence="8 9">Ab1</strain>
    </source>
</reference>
<feature type="transmembrane region" description="Helical" evidence="7">
    <location>
        <begin position="89"/>
        <end position="111"/>
    </location>
</feature>
<dbReference type="STRING" id="29421.B2M20_18395"/>
<evidence type="ECO:0000256" key="7">
    <source>
        <dbReference type="SAM" id="Phobius"/>
    </source>
</evidence>
<comment type="subcellular location">
    <subcellularLocation>
        <location evidence="1">Cell membrane</location>
        <topology evidence="1">Multi-pass membrane protein</topology>
    </subcellularLocation>
</comment>
<dbReference type="Proteomes" id="UP000189940">
    <property type="component" value="Unassembled WGS sequence"/>
</dbReference>
<dbReference type="Pfam" id="PF07681">
    <property type="entry name" value="DoxX"/>
    <property type="match status" value="1"/>
</dbReference>
<name>A0A1V4HUT0_NITVU</name>
<dbReference type="PANTHER" id="PTHR33452:SF1">
    <property type="entry name" value="INNER MEMBRANE PROTEIN YPHA-RELATED"/>
    <property type="match status" value="1"/>
</dbReference>
<evidence type="ECO:0000256" key="4">
    <source>
        <dbReference type="ARBA" id="ARBA00022692"/>
    </source>
</evidence>
<evidence type="ECO:0000313" key="8">
    <source>
        <dbReference type="EMBL" id="OPH81320.1"/>
    </source>
</evidence>
<sequence length="147" mass="15328">MTYTTSAHAARPALISGVTNADLAATILRVSIGVLFLAHAWLKLVIFTPAGTAGFFESLGFPGFLAYLVIAAELGGGIALILGVWSRWVALALVPILLGTIYAPHGAAGFFFSNQGGGWEFPAFWAIALIVQALLGDGAYALKRAHA</sequence>